<accession>V4RC21</accession>
<dbReference type="GO" id="GO:0003700">
    <property type="term" value="F:DNA-binding transcription factor activity"/>
    <property type="evidence" value="ECO:0007669"/>
    <property type="project" value="InterPro"/>
</dbReference>
<evidence type="ECO:0000259" key="1">
    <source>
        <dbReference type="PROSITE" id="PS50995"/>
    </source>
</evidence>
<dbReference type="PROSITE" id="PS50995">
    <property type="entry name" value="HTH_MARR_2"/>
    <property type="match status" value="1"/>
</dbReference>
<dbReference type="STRING" id="631454.N177_4046"/>
<evidence type="ECO:0000313" key="3">
    <source>
        <dbReference type="Proteomes" id="UP000017819"/>
    </source>
</evidence>
<name>V4RC21_9HYPH</name>
<keyword evidence="3" id="KW-1185">Reference proteome</keyword>
<dbReference type="Gene3D" id="1.10.10.10">
    <property type="entry name" value="Winged helix-like DNA-binding domain superfamily/Winged helix DNA-binding domain"/>
    <property type="match status" value="1"/>
</dbReference>
<dbReference type="GO" id="GO:0006950">
    <property type="term" value="P:response to stress"/>
    <property type="evidence" value="ECO:0007669"/>
    <property type="project" value="TreeGrafter"/>
</dbReference>
<dbReference type="SUPFAM" id="SSF46785">
    <property type="entry name" value="Winged helix' DNA-binding domain"/>
    <property type="match status" value="1"/>
</dbReference>
<dbReference type="AlphaFoldDB" id="V4RC21"/>
<dbReference type="EMBL" id="AWXZ01000040">
    <property type="protein sequence ID" value="ESR22909.1"/>
    <property type="molecule type" value="Genomic_DNA"/>
</dbReference>
<protein>
    <recommendedName>
        <fullName evidence="1">HTH marR-type domain-containing protein</fullName>
    </recommendedName>
</protein>
<dbReference type="InterPro" id="IPR036390">
    <property type="entry name" value="WH_DNA-bd_sf"/>
</dbReference>
<dbReference type="SMART" id="SM00347">
    <property type="entry name" value="HTH_MARR"/>
    <property type="match status" value="1"/>
</dbReference>
<dbReference type="PANTHER" id="PTHR33164:SF43">
    <property type="entry name" value="HTH-TYPE TRANSCRIPTIONAL REPRESSOR YETL"/>
    <property type="match status" value="1"/>
</dbReference>
<feature type="domain" description="HTH marR-type" evidence="1">
    <location>
        <begin position="1"/>
        <end position="126"/>
    </location>
</feature>
<reference evidence="2 3" key="1">
    <citation type="journal article" date="2014" name="Genome Announc.">
        <title>Draft Genome Sequence of Lutibaculum baratangense Strain AMV1T, Isolated from a Mud Volcano in Andamans, India.</title>
        <authorList>
            <person name="Singh A."/>
            <person name="Sreenivas A."/>
            <person name="Sathyanarayana Reddy G."/>
            <person name="Pinnaka A.K."/>
            <person name="Shivaji S."/>
        </authorList>
    </citation>
    <scope>NUCLEOTIDE SEQUENCE [LARGE SCALE GENOMIC DNA]</scope>
    <source>
        <strain evidence="2 3">AMV1</strain>
    </source>
</reference>
<dbReference type="InterPro" id="IPR000835">
    <property type="entry name" value="HTH_MarR-typ"/>
</dbReference>
<dbReference type="InterPro" id="IPR036388">
    <property type="entry name" value="WH-like_DNA-bd_sf"/>
</dbReference>
<dbReference type="Pfam" id="PF12802">
    <property type="entry name" value="MarR_2"/>
    <property type="match status" value="1"/>
</dbReference>
<dbReference type="Proteomes" id="UP000017819">
    <property type="component" value="Unassembled WGS sequence"/>
</dbReference>
<proteinExistence type="predicted"/>
<organism evidence="2 3">
    <name type="scientific">Lutibaculum baratangense AMV1</name>
    <dbReference type="NCBI Taxonomy" id="631454"/>
    <lineage>
        <taxon>Bacteria</taxon>
        <taxon>Pseudomonadati</taxon>
        <taxon>Pseudomonadota</taxon>
        <taxon>Alphaproteobacteria</taxon>
        <taxon>Hyphomicrobiales</taxon>
        <taxon>Tepidamorphaceae</taxon>
        <taxon>Lutibaculum</taxon>
    </lineage>
</organism>
<dbReference type="eggNOG" id="COG1846">
    <property type="taxonomic scope" value="Bacteria"/>
</dbReference>
<sequence length="140" mass="15433">MLLADHVSQALSSIYGERFGISNPEWRVLALLGELGALTSTEIVRRGRMHKTKVSRTVSELESRGLVSRRVSQVDMRVAHLSLTTQGRALYERIVPLAAEFAEGLADGVGEDDMEALERALEAITEQAEKLAERLSRNDG</sequence>
<gene>
    <name evidence="2" type="ORF">N177_4046</name>
</gene>
<dbReference type="PRINTS" id="PR00598">
    <property type="entry name" value="HTHMARR"/>
</dbReference>
<comment type="caution">
    <text evidence="2">The sequence shown here is derived from an EMBL/GenBank/DDBJ whole genome shotgun (WGS) entry which is preliminary data.</text>
</comment>
<dbReference type="PANTHER" id="PTHR33164">
    <property type="entry name" value="TRANSCRIPTIONAL REGULATOR, MARR FAMILY"/>
    <property type="match status" value="1"/>
</dbReference>
<dbReference type="InterPro" id="IPR039422">
    <property type="entry name" value="MarR/SlyA-like"/>
</dbReference>
<evidence type="ECO:0000313" key="2">
    <source>
        <dbReference type="EMBL" id="ESR22909.1"/>
    </source>
</evidence>